<proteinExistence type="predicted"/>
<name>A0AA88HVN3_ARTSF</name>
<organism evidence="1 2">
    <name type="scientific">Artemia franciscana</name>
    <name type="common">Brine shrimp</name>
    <name type="synonym">Artemia sanfranciscana</name>
    <dbReference type="NCBI Taxonomy" id="6661"/>
    <lineage>
        <taxon>Eukaryota</taxon>
        <taxon>Metazoa</taxon>
        <taxon>Ecdysozoa</taxon>
        <taxon>Arthropoda</taxon>
        <taxon>Crustacea</taxon>
        <taxon>Branchiopoda</taxon>
        <taxon>Anostraca</taxon>
        <taxon>Artemiidae</taxon>
        <taxon>Artemia</taxon>
    </lineage>
</organism>
<comment type="caution">
    <text evidence="1">The sequence shown here is derived from an EMBL/GenBank/DDBJ whole genome shotgun (WGS) entry which is preliminary data.</text>
</comment>
<evidence type="ECO:0000313" key="1">
    <source>
        <dbReference type="EMBL" id="KAK2714834.1"/>
    </source>
</evidence>
<reference evidence="1" key="1">
    <citation type="submission" date="2023-07" db="EMBL/GenBank/DDBJ databases">
        <title>Chromosome-level genome assembly of Artemia franciscana.</title>
        <authorList>
            <person name="Jo E."/>
        </authorList>
    </citation>
    <scope>NUCLEOTIDE SEQUENCE</scope>
    <source>
        <tissue evidence="1">Whole body</tissue>
    </source>
</reference>
<gene>
    <name evidence="1" type="ORF">QYM36_009140</name>
</gene>
<keyword evidence="2" id="KW-1185">Reference proteome</keyword>
<dbReference type="Proteomes" id="UP001187531">
    <property type="component" value="Unassembled WGS sequence"/>
</dbReference>
<sequence>MMAFPTKEKGWRLKFSESSSFRSSKYHVCFIKDSEWCGCHLRRNSSTVNYQKSKRKLFLFGACLRNTGRFEDGAAMRLRPLQSLLEILLGIVPITDLSGQGLTFAIRHFLEILGLDLSNMIGQKYDGAPAMSGRLRSVQAVIQQ</sequence>
<protein>
    <submittedName>
        <fullName evidence="1">Uncharacterized protein</fullName>
    </submittedName>
</protein>
<accession>A0AA88HVN3</accession>
<dbReference type="AlphaFoldDB" id="A0AA88HVN3"/>
<dbReference type="EMBL" id="JAVRJZ010000013">
    <property type="protein sequence ID" value="KAK2714834.1"/>
    <property type="molecule type" value="Genomic_DNA"/>
</dbReference>
<evidence type="ECO:0000313" key="2">
    <source>
        <dbReference type="Proteomes" id="UP001187531"/>
    </source>
</evidence>